<dbReference type="GO" id="GO:0003677">
    <property type="term" value="F:DNA binding"/>
    <property type="evidence" value="ECO:0007669"/>
    <property type="project" value="InterPro"/>
</dbReference>
<feature type="region of interest" description="Disordered" evidence="3">
    <location>
        <begin position="220"/>
        <end position="263"/>
    </location>
</feature>
<evidence type="ECO:0000256" key="3">
    <source>
        <dbReference type="SAM" id="MobiDB-lite"/>
    </source>
</evidence>
<dbReference type="Pfam" id="PF01555">
    <property type="entry name" value="N6_N4_Mtase"/>
    <property type="match status" value="1"/>
</dbReference>
<sequence length="346" mass="39799">MNNETQMFCGDSAEELLKLKDNSVDMLCSDPPYGYSFMNKGWDKVLPDTQIWRECYRVLKPGAFITIMAAPRTDVLWRISRDLEESGFDLSFSNIEWVYHSGFPKATDISKSIDKRFDAEREVKDKVVLPYKDKNRSPLKTEDGWNDNSMKAEFDITAPATDLAKKYEGSKAGFQPKPAREIIIVGMKPFEEGSYIDKVLNFEALPDNIKMTYPLIQTPKPAKKEKDFGMRGEEKKKPQRDEGQEKFNVPQKNRPTTAKNNHPTVKPIKLMSYLITLFTRPGDWVLDPFGGSGTTGLACKLLDRNHIYIDFTQEYYDIAEERFNVSKQDLKKLLKEKISNGQQELF</sequence>
<protein>
    <submittedName>
        <fullName evidence="5">AdoMet_MTases domain containing protein</fullName>
    </submittedName>
</protein>
<keyword evidence="2" id="KW-0808">Transferase</keyword>
<dbReference type="GO" id="GO:0008170">
    <property type="term" value="F:N-methyltransferase activity"/>
    <property type="evidence" value="ECO:0007669"/>
    <property type="project" value="InterPro"/>
</dbReference>
<feature type="domain" description="DNA methylase N-4/N-6" evidence="4">
    <location>
        <begin position="24"/>
        <end position="321"/>
    </location>
</feature>
<dbReference type="EMBL" id="LR796395">
    <property type="protein sequence ID" value="CAB4141675.1"/>
    <property type="molecule type" value="Genomic_DNA"/>
</dbReference>
<evidence type="ECO:0000256" key="2">
    <source>
        <dbReference type="ARBA" id="ARBA00022679"/>
    </source>
</evidence>
<accession>A0A6J5M3W7</accession>
<feature type="compositionally biased region" description="Basic and acidic residues" evidence="3">
    <location>
        <begin position="222"/>
        <end position="245"/>
    </location>
</feature>
<reference evidence="5" key="1">
    <citation type="submission" date="2020-04" db="EMBL/GenBank/DDBJ databases">
        <authorList>
            <person name="Chiriac C."/>
            <person name="Salcher M."/>
            <person name="Ghai R."/>
            <person name="Kavagutti S V."/>
        </authorList>
    </citation>
    <scope>NUCLEOTIDE SEQUENCE</scope>
</reference>
<dbReference type="InterPro" id="IPR001091">
    <property type="entry name" value="RM_Methyltransferase"/>
</dbReference>
<proteinExistence type="predicted"/>
<dbReference type="PRINTS" id="PR00508">
    <property type="entry name" value="S21N4MTFRASE"/>
</dbReference>
<organism evidence="5">
    <name type="scientific">uncultured Caudovirales phage</name>
    <dbReference type="NCBI Taxonomy" id="2100421"/>
    <lineage>
        <taxon>Viruses</taxon>
        <taxon>Duplodnaviria</taxon>
        <taxon>Heunggongvirae</taxon>
        <taxon>Uroviricota</taxon>
        <taxon>Caudoviricetes</taxon>
        <taxon>Peduoviridae</taxon>
        <taxon>Maltschvirus</taxon>
        <taxon>Maltschvirus maltsch</taxon>
    </lineage>
</organism>
<evidence type="ECO:0000259" key="4">
    <source>
        <dbReference type="Pfam" id="PF01555"/>
    </source>
</evidence>
<dbReference type="InterPro" id="IPR029063">
    <property type="entry name" value="SAM-dependent_MTases_sf"/>
</dbReference>
<gene>
    <name evidence="5" type="ORF">UFOVP424_6</name>
</gene>
<keyword evidence="1" id="KW-0489">Methyltransferase</keyword>
<dbReference type="InterPro" id="IPR002941">
    <property type="entry name" value="DNA_methylase_N4/N6"/>
</dbReference>
<evidence type="ECO:0000256" key="1">
    <source>
        <dbReference type="ARBA" id="ARBA00022603"/>
    </source>
</evidence>
<name>A0A6J5M3W7_9CAUD</name>
<dbReference type="Gene3D" id="3.40.50.150">
    <property type="entry name" value="Vaccinia Virus protein VP39"/>
    <property type="match status" value="1"/>
</dbReference>
<dbReference type="GO" id="GO:0032259">
    <property type="term" value="P:methylation"/>
    <property type="evidence" value="ECO:0007669"/>
    <property type="project" value="UniProtKB-KW"/>
</dbReference>
<evidence type="ECO:0000313" key="5">
    <source>
        <dbReference type="EMBL" id="CAB4141675.1"/>
    </source>
</evidence>
<dbReference type="CDD" id="cd02440">
    <property type="entry name" value="AdoMet_MTases"/>
    <property type="match status" value="1"/>
</dbReference>
<dbReference type="SUPFAM" id="SSF53335">
    <property type="entry name" value="S-adenosyl-L-methionine-dependent methyltransferases"/>
    <property type="match status" value="1"/>
</dbReference>
<feature type="compositionally biased region" description="Polar residues" evidence="3">
    <location>
        <begin position="250"/>
        <end position="263"/>
    </location>
</feature>